<evidence type="ECO:0000313" key="3">
    <source>
        <dbReference type="Proteomes" id="UP000033536"/>
    </source>
</evidence>
<feature type="transmembrane region" description="Helical" evidence="1">
    <location>
        <begin position="122"/>
        <end position="143"/>
    </location>
</feature>
<keyword evidence="1" id="KW-0812">Transmembrane</keyword>
<feature type="transmembrane region" description="Helical" evidence="1">
    <location>
        <begin position="325"/>
        <end position="346"/>
    </location>
</feature>
<dbReference type="EMBL" id="JYOM01000009">
    <property type="protein sequence ID" value="KKD46880.1"/>
    <property type="molecule type" value="Genomic_DNA"/>
</dbReference>
<sequence length="356" mass="41033">MSKGLLWKEWRQNAWILILILVACIGSEMITATDAVDGFNDNYNYYHSEEFQKENNSMPKDERMTGSEIEDSLTLIPYDFEGSWPLLIFVFLFLGLKLTVFEKNKQLEYFTYGLPYSKKQIFWHKMIFPALLIIVVIPIIILLRDIYIYQQIPGKYLPDFSMMWLFIGAVVLLVLFSYTLSMAVGNLVGDIIIAGVIALGSLTSFLYMLPSALTNLIDAFEAFFSGKTINQLPNNGEFWFSQFPAFFGESFNLGEYIVLAILIIAMVIISWFGFKTASLENNGRFLMNNKFRMPILIVGTIYLTICLSGRFQYFDYEKMITSGEIITLLVKMLLIALVSIIAFWLLMYKWKTLRKS</sequence>
<dbReference type="InterPro" id="IPR023264">
    <property type="entry name" value="ABC_transptr_acetoin_YtrC/YtrD"/>
</dbReference>
<feature type="transmembrane region" description="Helical" evidence="1">
    <location>
        <begin position="187"/>
        <end position="209"/>
    </location>
</feature>
<feature type="transmembrane region" description="Helical" evidence="1">
    <location>
        <begin position="163"/>
        <end position="180"/>
    </location>
</feature>
<dbReference type="RefSeq" id="WP_003749196.1">
    <property type="nucleotide sequence ID" value="NZ_JAARSA010000002.1"/>
</dbReference>
<gene>
    <name evidence="2" type="ORF">UQ68_03430</name>
</gene>
<proteinExistence type="predicted"/>
<dbReference type="PANTHER" id="PTHR39177">
    <property type="entry name" value="ABC TRANSPORTER PERMEASE YTRC-RELATED"/>
    <property type="match status" value="1"/>
</dbReference>
<feature type="transmembrane region" description="Helical" evidence="1">
    <location>
        <begin position="82"/>
        <end position="101"/>
    </location>
</feature>
<organism evidence="2 3">
    <name type="scientific">Listeria seeligeri</name>
    <dbReference type="NCBI Taxonomy" id="1640"/>
    <lineage>
        <taxon>Bacteria</taxon>
        <taxon>Bacillati</taxon>
        <taxon>Bacillota</taxon>
        <taxon>Bacilli</taxon>
        <taxon>Bacillales</taxon>
        <taxon>Listeriaceae</taxon>
        <taxon>Listeria</taxon>
    </lineage>
</organism>
<dbReference type="PANTHER" id="PTHR39177:SF1">
    <property type="entry name" value="ABC TRANSPORTER PERMEASE YTRC-RELATED"/>
    <property type="match status" value="1"/>
</dbReference>
<dbReference type="InterPro" id="IPR053046">
    <property type="entry name" value="ABC-5_transporter"/>
</dbReference>
<feature type="transmembrane region" description="Helical" evidence="1">
    <location>
        <begin position="295"/>
        <end position="313"/>
    </location>
</feature>
<feature type="transmembrane region" description="Helical" evidence="1">
    <location>
        <begin position="256"/>
        <end position="274"/>
    </location>
</feature>
<comment type="caution">
    <text evidence="2">The sequence shown here is derived from an EMBL/GenBank/DDBJ whole genome shotgun (WGS) entry which is preliminary data.</text>
</comment>
<keyword evidence="1" id="KW-0472">Membrane</keyword>
<evidence type="ECO:0000313" key="2">
    <source>
        <dbReference type="EMBL" id="KKD46880.1"/>
    </source>
</evidence>
<keyword evidence="3" id="KW-1185">Reference proteome</keyword>
<evidence type="ECO:0000256" key="1">
    <source>
        <dbReference type="SAM" id="Phobius"/>
    </source>
</evidence>
<reference evidence="2 3" key="1">
    <citation type="submission" date="2015-02" db="EMBL/GenBank/DDBJ databases">
        <title>Sequencing of Listeria spp. dairy environmental strains.</title>
        <authorList>
            <person name="Muhterem-Uyar M."/>
            <person name="Wagner M."/>
            <person name="Schmitz-Esser S."/>
            <person name="Stessl B."/>
        </authorList>
    </citation>
    <scope>NUCLEOTIDE SEQUENCE [LARGE SCALE GENOMIC DNA]</scope>
    <source>
        <strain evidence="2 3">7KSM</strain>
    </source>
</reference>
<keyword evidence="1" id="KW-1133">Transmembrane helix</keyword>
<accession>A0ABR5E998</accession>
<name>A0ABR5E998_LISSE</name>
<dbReference type="PRINTS" id="PR02026">
    <property type="entry name" value="YTRCYTRDABC"/>
</dbReference>
<dbReference type="PROSITE" id="PS51257">
    <property type="entry name" value="PROKAR_LIPOPROTEIN"/>
    <property type="match status" value="1"/>
</dbReference>
<dbReference type="Proteomes" id="UP000033536">
    <property type="component" value="Unassembled WGS sequence"/>
</dbReference>
<protein>
    <submittedName>
        <fullName evidence="2">Membrane protein</fullName>
    </submittedName>
</protein>